<protein>
    <submittedName>
        <fullName evidence="1">Uncharacterized protein</fullName>
    </submittedName>
</protein>
<sequence>MRGAIHLHCCQDDGKMQETSGISTKRRIAPERTFKRLPIFKVPAHRQPIHLGIPAIDLDNTGNESRNNIDDGKMQETSGISTKRRIAPERTFTRLPIFKVPAHRQPIHLGIPAVDLDNTDNESRSNIVGGWILDHDGTFESDGILLFTDVWNAFFLAWAVYKALECCMVYFCEMKPPS</sequence>
<dbReference type="Proteomes" id="UP000275078">
    <property type="component" value="Unassembled WGS sequence"/>
</dbReference>
<dbReference type="AlphaFoldDB" id="A0A3N4H909"/>
<gene>
    <name evidence="1" type="ORF">BJ508DRAFT_337109</name>
</gene>
<evidence type="ECO:0000313" key="2">
    <source>
        <dbReference type="Proteomes" id="UP000275078"/>
    </source>
</evidence>
<name>A0A3N4H909_ASCIM</name>
<keyword evidence="2" id="KW-1185">Reference proteome</keyword>
<proteinExistence type="predicted"/>
<dbReference type="EMBL" id="ML120301">
    <property type="protein sequence ID" value="RPA70527.1"/>
    <property type="molecule type" value="Genomic_DNA"/>
</dbReference>
<accession>A0A3N4H909</accession>
<reference evidence="1 2" key="1">
    <citation type="journal article" date="2018" name="Nat. Ecol. Evol.">
        <title>Pezizomycetes genomes reveal the molecular basis of ectomycorrhizal truffle lifestyle.</title>
        <authorList>
            <person name="Murat C."/>
            <person name="Payen T."/>
            <person name="Noel B."/>
            <person name="Kuo A."/>
            <person name="Morin E."/>
            <person name="Chen J."/>
            <person name="Kohler A."/>
            <person name="Krizsan K."/>
            <person name="Balestrini R."/>
            <person name="Da Silva C."/>
            <person name="Montanini B."/>
            <person name="Hainaut M."/>
            <person name="Levati E."/>
            <person name="Barry K.W."/>
            <person name="Belfiori B."/>
            <person name="Cichocki N."/>
            <person name="Clum A."/>
            <person name="Dockter R.B."/>
            <person name="Fauchery L."/>
            <person name="Guy J."/>
            <person name="Iotti M."/>
            <person name="Le Tacon F."/>
            <person name="Lindquist E.A."/>
            <person name="Lipzen A."/>
            <person name="Malagnac F."/>
            <person name="Mello A."/>
            <person name="Molinier V."/>
            <person name="Miyauchi S."/>
            <person name="Poulain J."/>
            <person name="Riccioni C."/>
            <person name="Rubini A."/>
            <person name="Sitrit Y."/>
            <person name="Splivallo R."/>
            <person name="Traeger S."/>
            <person name="Wang M."/>
            <person name="Zifcakova L."/>
            <person name="Wipf D."/>
            <person name="Zambonelli A."/>
            <person name="Paolocci F."/>
            <person name="Nowrousian M."/>
            <person name="Ottonello S."/>
            <person name="Baldrian P."/>
            <person name="Spatafora J.W."/>
            <person name="Henrissat B."/>
            <person name="Nagy L.G."/>
            <person name="Aury J.M."/>
            <person name="Wincker P."/>
            <person name="Grigoriev I.V."/>
            <person name="Bonfante P."/>
            <person name="Martin F.M."/>
        </authorList>
    </citation>
    <scope>NUCLEOTIDE SEQUENCE [LARGE SCALE GENOMIC DNA]</scope>
    <source>
        <strain evidence="1 2">RN42</strain>
    </source>
</reference>
<organism evidence="1 2">
    <name type="scientific">Ascobolus immersus RN42</name>
    <dbReference type="NCBI Taxonomy" id="1160509"/>
    <lineage>
        <taxon>Eukaryota</taxon>
        <taxon>Fungi</taxon>
        <taxon>Dikarya</taxon>
        <taxon>Ascomycota</taxon>
        <taxon>Pezizomycotina</taxon>
        <taxon>Pezizomycetes</taxon>
        <taxon>Pezizales</taxon>
        <taxon>Ascobolaceae</taxon>
        <taxon>Ascobolus</taxon>
    </lineage>
</organism>
<evidence type="ECO:0000313" key="1">
    <source>
        <dbReference type="EMBL" id="RPA70527.1"/>
    </source>
</evidence>